<feature type="domain" description="Methylamine utilisation protein MauE" evidence="6">
    <location>
        <begin position="6"/>
        <end position="86"/>
    </location>
</feature>
<dbReference type="PANTHER" id="PTHR36974:SF1">
    <property type="entry name" value="DOXX FAMILY MEMBRANE PROTEIN"/>
    <property type="match status" value="1"/>
</dbReference>
<keyword evidence="4 5" id="KW-0472">Membrane</keyword>
<sequence>MLPWHQYLFGIIFILAGMNHFRKPKLYKRIMPPYIPAHSTMVLVSGIAEMALGFMILNPKTQIFAAWSIILMLVLFLPVHLYMLQNEKAAMKLPKWALIARIPLQFGLMYWAYIYVALPINII</sequence>
<organism evidence="7 8">
    <name type="scientific">Aequorivita echinoideorum</name>
    <dbReference type="NCBI Taxonomy" id="1549647"/>
    <lineage>
        <taxon>Bacteria</taxon>
        <taxon>Pseudomonadati</taxon>
        <taxon>Bacteroidota</taxon>
        <taxon>Flavobacteriia</taxon>
        <taxon>Flavobacteriales</taxon>
        <taxon>Flavobacteriaceae</taxon>
        <taxon>Aequorivita</taxon>
    </lineage>
</organism>
<dbReference type="EMBL" id="JAHCTB010000003">
    <property type="protein sequence ID" value="MBT0608341.1"/>
    <property type="molecule type" value="Genomic_DNA"/>
</dbReference>
<evidence type="ECO:0000313" key="8">
    <source>
        <dbReference type="Proteomes" id="UP001297092"/>
    </source>
</evidence>
<evidence type="ECO:0000313" key="7">
    <source>
        <dbReference type="EMBL" id="MBT0608341.1"/>
    </source>
</evidence>
<reference evidence="7 8" key="1">
    <citation type="submission" date="2021-05" db="EMBL/GenBank/DDBJ databases">
        <title>Aequorivita echinoideorum JCM 30378 genome.</title>
        <authorList>
            <person name="Zhang H."/>
            <person name="Li C."/>
        </authorList>
    </citation>
    <scope>NUCLEOTIDE SEQUENCE [LARGE SCALE GENOMIC DNA]</scope>
    <source>
        <strain evidence="7 8">JCM30378</strain>
    </source>
</reference>
<name>A0ABS5S555_9FLAO</name>
<evidence type="ECO:0000256" key="3">
    <source>
        <dbReference type="ARBA" id="ARBA00022989"/>
    </source>
</evidence>
<feature type="transmembrane region" description="Helical" evidence="5">
    <location>
        <begin position="63"/>
        <end position="84"/>
    </location>
</feature>
<dbReference type="Proteomes" id="UP001297092">
    <property type="component" value="Unassembled WGS sequence"/>
</dbReference>
<keyword evidence="2 5" id="KW-0812">Transmembrane</keyword>
<evidence type="ECO:0000259" key="6">
    <source>
        <dbReference type="Pfam" id="PF07291"/>
    </source>
</evidence>
<keyword evidence="3 5" id="KW-1133">Transmembrane helix</keyword>
<evidence type="ECO:0000256" key="2">
    <source>
        <dbReference type="ARBA" id="ARBA00022692"/>
    </source>
</evidence>
<gene>
    <name evidence="7" type="ORF">KIV10_09115</name>
</gene>
<evidence type="ECO:0000256" key="1">
    <source>
        <dbReference type="ARBA" id="ARBA00004141"/>
    </source>
</evidence>
<feature type="transmembrane region" description="Helical" evidence="5">
    <location>
        <begin position="96"/>
        <end position="118"/>
    </location>
</feature>
<feature type="transmembrane region" description="Helical" evidence="5">
    <location>
        <begin position="6"/>
        <end position="22"/>
    </location>
</feature>
<comment type="caution">
    <text evidence="7">The sequence shown here is derived from an EMBL/GenBank/DDBJ whole genome shotgun (WGS) entry which is preliminary data.</text>
</comment>
<proteinExistence type="predicted"/>
<keyword evidence="8" id="KW-1185">Reference proteome</keyword>
<dbReference type="RefSeq" id="WP_214113202.1">
    <property type="nucleotide sequence ID" value="NZ_JAHCTB010000003.1"/>
</dbReference>
<dbReference type="Pfam" id="PF07291">
    <property type="entry name" value="MauE"/>
    <property type="match status" value="1"/>
</dbReference>
<evidence type="ECO:0000256" key="5">
    <source>
        <dbReference type="SAM" id="Phobius"/>
    </source>
</evidence>
<evidence type="ECO:0000256" key="4">
    <source>
        <dbReference type="ARBA" id="ARBA00023136"/>
    </source>
</evidence>
<feature type="transmembrane region" description="Helical" evidence="5">
    <location>
        <begin position="34"/>
        <end position="57"/>
    </location>
</feature>
<protein>
    <recommendedName>
        <fullName evidence="6">Methylamine utilisation protein MauE domain-containing protein</fullName>
    </recommendedName>
</protein>
<dbReference type="PANTHER" id="PTHR36974">
    <property type="entry name" value="MEMBRANE PROTEIN-RELATED"/>
    <property type="match status" value="1"/>
</dbReference>
<dbReference type="InterPro" id="IPR009908">
    <property type="entry name" value="Methylamine_util_MauE"/>
</dbReference>
<comment type="subcellular location">
    <subcellularLocation>
        <location evidence="1">Membrane</location>
        <topology evidence="1">Multi-pass membrane protein</topology>
    </subcellularLocation>
</comment>
<accession>A0ABS5S555</accession>